<name>A0A2W2EYK4_9ACTN</name>
<protein>
    <submittedName>
        <fullName evidence="2">Uncharacterized protein</fullName>
    </submittedName>
</protein>
<comment type="caution">
    <text evidence="2">The sequence shown here is derived from an EMBL/GenBank/DDBJ whole genome shotgun (WGS) entry which is preliminary data.</text>
</comment>
<sequence length="70" mass="7391">MSELDNTRNTGDPGNSGNVDDVDGRLRAVCDLAMADVRESAGRHEYDGRIQDLSPEGVRAGVAALGRGHP</sequence>
<feature type="compositionally biased region" description="Polar residues" evidence="1">
    <location>
        <begin position="7"/>
        <end position="18"/>
    </location>
</feature>
<dbReference type="EMBL" id="POUA01000562">
    <property type="protein sequence ID" value="PZG21959.1"/>
    <property type="molecule type" value="Genomic_DNA"/>
</dbReference>
<dbReference type="RefSeq" id="WP_158558349.1">
    <property type="nucleotide sequence ID" value="NZ_POUA01000562.1"/>
</dbReference>
<gene>
    <name evidence="2" type="ORF">C1I98_36840</name>
</gene>
<proteinExistence type="predicted"/>
<dbReference type="Proteomes" id="UP000248544">
    <property type="component" value="Unassembled WGS sequence"/>
</dbReference>
<evidence type="ECO:0000256" key="1">
    <source>
        <dbReference type="SAM" id="MobiDB-lite"/>
    </source>
</evidence>
<evidence type="ECO:0000313" key="3">
    <source>
        <dbReference type="Proteomes" id="UP000248544"/>
    </source>
</evidence>
<accession>A0A2W2EYK4</accession>
<organism evidence="2 3">
    <name type="scientific">Spongiactinospora gelatinilytica</name>
    <dbReference type="NCBI Taxonomy" id="2666298"/>
    <lineage>
        <taxon>Bacteria</taxon>
        <taxon>Bacillati</taxon>
        <taxon>Actinomycetota</taxon>
        <taxon>Actinomycetes</taxon>
        <taxon>Streptosporangiales</taxon>
        <taxon>Streptosporangiaceae</taxon>
        <taxon>Spongiactinospora</taxon>
    </lineage>
</organism>
<keyword evidence="3" id="KW-1185">Reference proteome</keyword>
<evidence type="ECO:0000313" key="2">
    <source>
        <dbReference type="EMBL" id="PZG21959.1"/>
    </source>
</evidence>
<reference evidence="2 3" key="1">
    <citation type="submission" date="2018-01" db="EMBL/GenBank/DDBJ databases">
        <title>Draft genome sequence of Sphaerisporangium sp. 7K107.</title>
        <authorList>
            <person name="Sahin N."/>
            <person name="Saygin H."/>
            <person name="Ay H."/>
        </authorList>
    </citation>
    <scope>NUCLEOTIDE SEQUENCE [LARGE SCALE GENOMIC DNA]</scope>
    <source>
        <strain evidence="2 3">7K107</strain>
    </source>
</reference>
<feature type="non-terminal residue" evidence="2">
    <location>
        <position position="70"/>
    </location>
</feature>
<feature type="region of interest" description="Disordered" evidence="1">
    <location>
        <begin position="1"/>
        <end position="23"/>
    </location>
</feature>
<dbReference type="AlphaFoldDB" id="A0A2W2EYK4"/>